<dbReference type="AlphaFoldDB" id="A0AAN7GWB6"/>
<protein>
    <submittedName>
        <fullName evidence="4">Heterokaryon incompatibility protein-domain-containing protein</fullName>
    </submittedName>
</protein>
<keyword evidence="5" id="KW-1185">Reference proteome</keyword>
<evidence type="ECO:0000256" key="2">
    <source>
        <dbReference type="SAM" id="Phobius"/>
    </source>
</evidence>
<evidence type="ECO:0000259" key="3">
    <source>
        <dbReference type="Pfam" id="PF06985"/>
    </source>
</evidence>
<dbReference type="InterPro" id="IPR010730">
    <property type="entry name" value="HET"/>
</dbReference>
<keyword evidence="2" id="KW-1133">Transmembrane helix</keyword>
<keyword evidence="2" id="KW-0812">Transmembrane</keyword>
<comment type="caution">
    <text evidence="4">The sequence shown here is derived from an EMBL/GenBank/DDBJ whole genome shotgun (WGS) entry which is preliminary data.</text>
</comment>
<accession>A0AAN7GWB6</accession>
<feature type="transmembrane region" description="Helical" evidence="2">
    <location>
        <begin position="12"/>
        <end position="38"/>
    </location>
</feature>
<dbReference type="PANTHER" id="PTHR24148">
    <property type="entry name" value="ANKYRIN REPEAT DOMAIN-CONTAINING PROTEIN 39 HOMOLOG-RELATED"/>
    <property type="match status" value="1"/>
</dbReference>
<evidence type="ECO:0000256" key="1">
    <source>
        <dbReference type="SAM" id="MobiDB-lite"/>
    </source>
</evidence>
<evidence type="ECO:0000313" key="4">
    <source>
        <dbReference type="EMBL" id="KAK4225708.1"/>
    </source>
</evidence>
<dbReference type="InterPro" id="IPR052895">
    <property type="entry name" value="HetReg/Transcr_Mod"/>
</dbReference>
<gene>
    <name evidence="4" type="ORF">QBC38DRAFT_482322</name>
</gene>
<evidence type="ECO:0000313" key="5">
    <source>
        <dbReference type="Proteomes" id="UP001301958"/>
    </source>
</evidence>
<name>A0AAN7GWB6_9PEZI</name>
<dbReference type="EMBL" id="MU865361">
    <property type="protein sequence ID" value="KAK4225708.1"/>
    <property type="molecule type" value="Genomic_DNA"/>
</dbReference>
<organism evidence="4 5">
    <name type="scientific">Podospora fimiseda</name>
    <dbReference type="NCBI Taxonomy" id="252190"/>
    <lineage>
        <taxon>Eukaryota</taxon>
        <taxon>Fungi</taxon>
        <taxon>Dikarya</taxon>
        <taxon>Ascomycota</taxon>
        <taxon>Pezizomycotina</taxon>
        <taxon>Sordariomycetes</taxon>
        <taxon>Sordariomycetidae</taxon>
        <taxon>Sordariales</taxon>
        <taxon>Podosporaceae</taxon>
        <taxon>Podospora</taxon>
    </lineage>
</organism>
<reference evidence="4" key="2">
    <citation type="submission" date="2023-05" db="EMBL/GenBank/DDBJ databases">
        <authorList>
            <consortium name="Lawrence Berkeley National Laboratory"/>
            <person name="Steindorff A."/>
            <person name="Hensen N."/>
            <person name="Bonometti L."/>
            <person name="Westerberg I."/>
            <person name="Brannstrom I.O."/>
            <person name="Guillou S."/>
            <person name="Cros-Aarteil S."/>
            <person name="Calhoun S."/>
            <person name="Haridas S."/>
            <person name="Kuo A."/>
            <person name="Mondo S."/>
            <person name="Pangilinan J."/>
            <person name="Riley R."/>
            <person name="Labutti K."/>
            <person name="Andreopoulos B."/>
            <person name="Lipzen A."/>
            <person name="Chen C."/>
            <person name="Yanf M."/>
            <person name="Daum C."/>
            <person name="Ng V."/>
            <person name="Clum A."/>
            <person name="Ohm R."/>
            <person name="Martin F."/>
            <person name="Silar P."/>
            <person name="Natvig D."/>
            <person name="Lalanne C."/>
            <person name="Gautier V."/>
            <person name="Ament-Velasquez S.L."/>
            <person name="Kruys A."/>
            <person name="Hutchinson M.I."/>
            <person name="Powell A.J."/>
            <person name="Barry K."/>
            <person name="Miller A.N."/>
            <person name="Grigoriev I.V."/>
            <person name="Debuchy R."/>
            <person name="Gladieux P."/>
            <person name="Thoren M.H."/>
            <person name="Johannesson H."/>
        </authorList>
    </citation>
    <scope>NUCLEOTIDE SEQUENCE</scope>
    <source>
        <strain evidence="4">CBS 990.96</strain>
    </source>
</reference>
<proteinExistence type="predicted"/>
<dbReference type="Pfam" id="PF06985">
    <property type="entry name" value="HET"/>
    <property type="match status" value="1"/>
</dbReference>
<dbReference type="PANTHER" id="PTHR24148:SF73">
    <property type="entry name" value="HET DOMAIN PROTEIN (AFU_ORTHOLOGUE AFUA_8G01020)"/>
    <property type="match status" value="1"/>
</dbReference>
<reference evidence="4" key="1">
    <citation type="journal article" date="2023" name="Mol. Phylogenet. Evol.">
        <title>Genome-scale phylogeny and comparative genomics of the fungal order Sordariales.</title>
        <authorList>
            <person name="Hensen N."/>
            <person name="Bonometti L."/>
            <person name="Westerberg I."/>
            <person name="Brannstrom I.O."/>
            <person name="Guillou S."/>
            <person name="Cros-Aarteil S."/>
            <person name="Calhoun S."/>
            <person name="Haridas S."/>
            <person name="Kuo A."/>
            <person name="Mondo S."/>
            <person name="Pangilinan J."/>
            <person name="Riley R."/>
            <person name="LaButti K."/>
            <person name="Andreopoulos B."/>
            <person name="Lipzen A."/>
            <person name="Chen C."/>
            <person name="Yan M."/>
            <person name="Daum C."/>
            <person name="Ng V."/>
            <person name="Clum A."/>
            <person name="Steindorff A."/>
            <person name="Ohm R.A."/>
            <person name="Martin F."/>
            <person name="Silar P."/>
            <person name="Natvig D.O."/>
            <person name="Lalanne C."/>
            <person name="Gautier V."/>
            <person name="Ament-Velasquez S.L."/>
            <person name="Kruys A."/>
            <person name="Hutchinson M.I."/>
            <person name="Powell A.J."/>
            <person name="Barry K."/>
            <person name="Miller A.N."/>
            <person name="Grigoriev I.V."/>
            <person name="Debuchy R."/>
            <person name="Gladieux P."/>
            <person name="Hiltunen Thoren M."/>
            <person name="Johannesson H."/>
        </authorList>
    </citation>
    <scope>NUCLEOTIDE SEQUENCE</scope>
    <source>
        <strain evidence="4">CBS 990.96</strain>
    </source>
</reference>
<dbReference type="Proteomes" id="UP001301958">
    <property type="component" value="Unassembled WGS sequence"/>
</dbReference>
<sequence length="697" mass="79498">MRRESEYREPLFTELFISIPTTLLLCLAMPLLISIHLFHTIWQITYNTRTLIPESTKFLHFCFNYQITCWIELFCDFKILTIKSIRLLFSNPPKLLLQPQRKPKMPRLSPKKKFFPYKYNPLSSSTDTIRLFIIPPADDIETSSSSNEITGTLQTINLLTEPPYTALSYSWGSPSGNYSRSCRITISPGTPQEGIIFVTQTCAKAINSLRLPKKPRAVWIDAICINQDDLTERSHQVSIMAKIYTSATQVVAYTGSGDRKTDQSFDHLNSLDEKEINVPSPRLPSQKDWIVGLKGNRKQPMSWIKDRFSRRQHISSDIESQMPDYIVGLATNFFQQRYFTRVWTLQETLLPSIDRTSLICGNKSTSASRALHVLSILQASTKDGISIPTDLGQIFTLVRKRAIQPEPYKSHLLDILLATRNRNATDPRDRIFGVLSIAWGMDFPLTFAELYKIDYSLGCNKVYAEYSEKFILHYGVGFWLGLLGFRAWDLVSDSEDEDRDGSVYCGSGSDSEDEVEDKGYLPSWAADWGKAIPFAGTGLARTVINWSQMVWVNEEVLKGENRDFVAAERRVKGDEGGNGVRFEDLEGKRVMVLEGKRRLKKGWIFKNVYGWDYGKEKGEGEVDGNDVLVEIYRGLVVLLKQEEKKGYYRVVQCCAHALTEVAARELSKRWGKVVIDGEGWQGEWEGYLGEIETFKII</sequence>
<feature type="region of interest" description="Disordered" evidence="1">
    <location>
        <begin position="495"/>
        <end position="515"/>
    </location>
</feature>
<feature type="domain" description="Heterokaryon incompatibility" evidence="3">
    <location>
        <begin position="164"/>
        <end position="347"/>
    </location>
</feature>
<keyword evidence="2" id="KW-0472">Membrane</keyword>